<dbReference type="EMBL" id="RAPE01000002">
    <property type="protein sequence ID" value="RKF15230.1"/>
    <property type="molecule type" value="Genomic_DNA"/>
</dbReference>
<evidence type="ECO:0000313" key="3">
    <source>
        <dbReference type="Proteomes" id="UP000281128"/>
    </source>
</evidence>
<evidence type="ECO:0000313" key="2">
    <source>
        <dbReference type="EMBL" id="RKF15230.1"/>
    </source>
</evidence>
<reference evidence="2 3" key="1">
    <citation type="submission" date="2018-09" db="EMBL/GenBank/DDBJ databases">
        <title>Roseovarius spongiae sp. nov., isolated from a marine sponge.</title>
        <authorList>
            <person name="Zhuang L."/>
            <person name="Luo L."/>
        </authorList>
    </citation>
    <scope>NUCLEOTIDE SEQUENCE [LARGE SCALE GENOMIC DNA]</scope>
    <source>
        <strain evidence="2 3">HN-E21</strain>
    </source>
</reference>
<keyword evidence="1" id="KW-1133">Transmembrane helix</keyword>
<dbReference type="Proteomes" id="UP000281128">
    <property type="component" value="Unassembled WGS sequence"/>
</dbReference>
<keyword evidence="3" id="KW-1185">Reference proteome</keyword>
<protein>
    <recommendedName>
        <fullName evidence="4">NfeD family protein</fullName>
    </recommendedName>
</protein>
<name>A0A3A8AWV2_9RHOB</name>
<accession>A0A3A8AWV2</accession>
<sequence length="93" mass="10013">MGGAAFWSLWWVWMAAALLLGIVEVLLPGYVFLGFGMGAALVGLLLLVTGAGWGLPVLLLIFAALSLIAWAALRRVFGLRDGQMRIIKDDVNK</sequence>
<dbReference type="AlphaFoldDB" id="A0A3A8AWV2"/>
<keyword evidence="1" id="KW-0472">Membrane</keyword>
<keyword evidence="1" id="KW-0812">Transmembrane</keyword>
<dbReference type="RefSeq" id="WP_121166485.1">
    <property type="nucleotide sequence ID" value="NZ_RAPE01000002.1"/>
</dbReference>
<gene>
    <name evidence="2" type="ORF">D6850_10365</name>
</gene>
<evidence type="ECO:0000256" key="1">
    <source>
        <dbReference type="SAM" id="Phobius"/>
    </source>
</evidence>
<feature type="transmembrane region" description="Helical" evidence="1">
    <location>
        <begin position="6"/>
        <end position="23"/>
    </location>
</feature>
<feature type="transmembrane region" description="Helical" evidence="1">
    <location>
        <begin position="30"/>
        <end position="51"/>
    </location>
</feature>
<proteinExistence type="predicted"/>
<evidence type="ECO:0008006" key="4">
    <source>
        <dbReference type="Google" id="ProtNLM"/>
    </source>
</evidence>
<comment type="caution">
    <text evidence="2">The sequence shown here is derived from an EMBL/GenBank/DDBJ whole genome shotgun (WGS) entry which is preliminary data.</text>
</comment>
<feature type="transmembrane region" description="Helical" evidence="1">
    <location>
        <begin position="57"/>
        <end position="77"/>
    </location>
</feature>
<organism evidence="2 3">
    <name type="scientific">Roseovarius spongiae</name>
    <dbReference type="NCBI Taxonomy" id="2320272"/>
    <lineage>
        <taxon>Bacteria</taxon>
        <taxon>Pseudomonadati</taxon>
        <taxon>Pseudomonadota</taxon>
        <taxon>Alphaproteobacteria</taxon>
        <taxon>Rhodobacterales</taxon>
        <taxon>Roseobacteraceae</taxon>
        <taxon>Roseovarius</taxon>
    </lineage>
</organism>